<proteinExistence type="predicted"/>
<dbReference type="WBParaSite" id="ES5_v2.g29283.t1">
    <property type="protein sequence ID" value="ES5_v2.g29283.t1"/>
    <property type="gene ID" value="ES5_v2.g29283"/>
</dbReference>
<name>A0AC34GI39_9BILA</name>
<accession>A0AC34GI39</accession>
<dbReference type="Proteomes" id="UP000887579">
    <property type="component" value="Unplaced"/>
</dbReference>
<evidence type="ECO:0000313" key="1">
    <source>
        <dbReference type="Proteomes" id="UP000887579"/>
    </source>
</evidence>
<reference evidence="2" key="1">
    <citation type="submission" date="2022-11" db="UniProtKB">
        <authorList>
            <consortium name="WormBaseParasite"/>
        </authorList>
    </citation>
    <scope>IDENTIFICATION</scope>
</reference>
<evidence type="ECO:0000313" key="2">
    <source>
        <dbReference type="WBParaSite" id="ES5_v2.g29283.t1"/>
    </source>
</evidence>
<organism evidence="1 2">
    <name type="scientific">Panagrolaimus sp. ES5</name>
    <dbReference type="NCBI Taxonomy" id="591445"/>
    <lineage>
        <taxon>Eukaryota</taxon>
        <taxon>Metazoa</taxon>
        <taxon>Ecdysozoa</taxon>
        <taxon>Nematoda</taxon>
        <taxon>Chromadorea</taxon>
        <taxon>Rhabditida</taxon>
        <taxon>Tylenchina</taxon>
        <taxon>Panagrolaimomorpha</taxon>
        <taxon>Panagrolaimoidea</taxon>
        <taxon>Panagrolaimidae</taxon>
        <taxon>Panagrolaimus</taxon>
    </lineage>
</organism>
<sequence length="205" mass="23500">MSTIQKSKIFDSRFVPHRNIWLIGDEDAAFECIDRTNYSSVVVRLQRFSTTDMERRKKGIQKAVELAIKHPSLCDLKEVLIDEENRITISISENARGINFQRFVELCSNKAGYDDALQQILLTLLKLYQDLHAASLDLSSLSLTHVVISLKNNDVSNVESVRIRRPFLCKFEESRASKLPYARFEAYPAFADLAAVAFYSFKKED</sequence>
<protein>
    <submittedName>
        <fullName evidence="2">Uncharacterized protein</fullName>
    </submittedName>
</protein>